<accession>A0A2P2N8X1</accession>
<keyword evidence="1" id="KW-0812">Transmembrane</keyword>
<dbReference type="AlphaFoldDB" id="A0A2P2N8X1"/>
<keyword evidence="1" id="KW-0472">Membrane</keyword>
<proteinExistence type="predicted"/>
<organism evidence="2">
    <name type="scientific">Rhizophora mucronata</name>
    <name type="common">Asiatic mangrove</name>
    <dbReference type="NCBI Taxonomy" id="61149"/>
    <lineage>
        <taxon>Eukaryota</taxon>
        <taxon>Viridiplantae</taxon>
        <taxon>Streptophyta</taxon>
        <taxon>Embryophyta</taxon>
        <taxon>Tracheophyta</taxon>
        <taxon>Spermatophyta</taxon>
        <taxon>Magnoliopsida</taxon>
        <taxon>eudicotyledons</taxon>
        <taxon>Gunneridae</taxon>
        <taxon>Pentapetalae</taxon>
        <taxon>rosids</taxon>
        <taxon>fabids</taxon>
        <taxon>Malpighiales</taxon>
        <taxon>Rhizophoraceae</taxon>
        <taxon>Rhizophora</taxon>
    </lineage>
</organism>
<evidence type="ECO:0000313" key="2">
    <source>
        <dbReference type="EMBL" id="MBX38915.1"/>
    </source>
</evidence>
<sequence length="28" mass="3175">MVDLLKLFPSFVCLHSSIFLFLFLAGIC</sequence>
<evidence type="ECO:0000256" key="1">
    <source>
        <dbReference type="SAM" id="Phobius"/>
    </source>
</evidence>
<name>A0A2P2N8X1_RHIMU</name>
<keyword evidence="1" id="KW-1133">Transmembrane helix</keyword>
<reference evidence="2" key="1">
    <citation type="submission" date="2018-02" db="EMBL/GenBank/DDBJ databases">
        <title>Rhizophora mucronata_Transcriptome.</title>
        <authorList>
            <person name="Meera S.P."/>
            <person name="Sreeshan A."/>
            <person name="Augustine A."/>
        </authorList>
    </citation>
    <scope>NUCLEOTIDE SEQUENCE</scope>
    <source>
        <tissue evidence="2">Leaf</tissue>
    </source>
</reference>
<dbReference type="EMBL" id="GGEC01058431">
    <property type="protein sequence ID" value="MBX38915.1"/>
    <property type="molecule type" value="Transcribed_RNA"/>
</dbReference>
<feature type="transmembrane region" description="Helical" evidence="1">
    <location>
        <begin position="7"/>
        <end position="27"/>
    </location>
</feature>
<protein>
    <submittedName>
        <fullName evidence="2">Uncharacterized protein</fullName>
    </submittedName>
</protein>